<accession>A7IVK8</accession>
<organism evidence="1 2">
    <name type="scientific">Paramecium bursaria Chlorella virus MT325</name>
    <name type="common">PBCV-MT325</name>
    <dbReference type="NCBI Taxonomy" id="346932"/>
    <lineage>
        <taxon>Viruses</taxon>
        <taxon>Varidnaviria</taxon>
        <taxon>Bamfordvirae</taxon>
        <taxon>Nucleocytoviricota</taxon>
        <taxon>Megaviricetes</taxon>
        <taxon>Algavirales</taxon>
        <taxon>Phycodnaviridae</taxon>
        <taxon>Chlorovirus</taxon>
        <taxon>Chlorovirus conductrix</taxon>
        <taxon>Paramecium bursaria Chlorella virus A1</taxon>
    </lineage>
</organism>
<organismHost>
    <name type="scientific">Paramecium bursaria</name>
    <dbReference type="NCBI Taxonomy" id="74790"/>
</organismHost>
<proteinExistence type="predicted"/>
<evidence type="ECO:0000313" key="2">
    <source>
        <dbReference type="Proteomes" id="UP000246715"/>
    </source>
</evidence>
<dbReference type="Proteomes" id="UP000246715">
    <property type="component" value="Segment"/>
</dbReference>
<protein>
    <submittedName>
        <fullName evidence="1">Uncharacterized protein M828R</fullName>
    </submittedName>
</protein>
<sequence>MVSSRAAEYIQRFSKGVDKQSALERIVEYREECKKMYHDPKSAGMKFNNYPAQKQWQEDMIERIQALGEARDSLQASLSTKTMYSAMPVEKYVEKNAPKKDTKTPEYFFARKASQFEGNEHQAKYILRFQGLGIDGSKYGCAIPCERAADAYQDELIASCNRGNIDAEFCNVRVKALNYVRKYFDKIQKEIKKLDPSSGKDYEYVSSSDPEADAWYNDRQFDS</sequence>
<gene>
    <name evidence="1" type="primary">M828R</name>
    <name evidence="1" type="ORF">MT325_M828R</name>
</gene>
<name>A7IVK8_PBCVM</name>
<reference evidence="1 2" key="1">
    <citation type="journal article" date="2007" name="Virology">
        <title>Sequence and annotation of the 314-kb MT325 and the 321-kb FR483 viruses that infect Chlorella Pbi.</title>
        <authorList>
            <person name="Fitzgerald L.A."/>
            <person name="Graves M.V."/>
            <person name="Li X."/>
            <person name="Feldblyum T."/>
            <person name="Hartigan J."/>
            <person name="Van Etten J.L."/>
        </authorList>
    </citation>
    <scope>NUCLEOTIDE SEQUENCE [LARGE SCALE GENOMIC DNA]</scope>
    <source>
        <strain evidence="1 2">MT325</strain>
    </source>
</reference>
<dbReference type="EMBL" id="DQ491001">
    <property type="protein sequence ID" value="ABT14382.1"/>
    <property type="molecule type" value="Genomic_DNA"/>
</dbReference>
<evidence type="ECO:0000313" key="1">
    <source>
        <dbReference type="EMBL" id="ABT14382.1"/>
    </source>
</evidence>